<dbReference type="EMBL" id="APMP01000001">
    <property type="protein sequence ID" value="ENZ83870.1"/>
    <property type="molecule type" value="Genomic_DNA"/>
</dbReference>
<proteinExistence type="predicted"/>
<dbReference type="PATRIC" id="fig|1292034.3.peg.374"/>
<evidence type="ECO:0000313" key="2">
    <source>
        <dbReference type="EMBL" id="ENZ83870.1"/>
    </source>
</evidence>
<dbReference type="AlphaFoldDB" id="R0D682"/>
<protein>
    <recommendedName>
        <fullName evidence="1">DUF6285 domain-containing protein</fullName>
    </recommendedName>
</protein>
<gene>
    <name evidence="2" type="ORF">OR37_00378</name>
</gene>
<evidence type="ECO:0000313" key="3">
    <source>
        <dbReference type="Proteomes" id="UP000013063"/>
    </source>
</evidence>
<feature type="domain" description="DUF6285" evidence="1">
    <location>
        <begin position="26"/>
        <end position="113"/>
    </location>
</feature>
<dbReference type="InterPro" id="IPR046252">
    <property type="entry name" value="DUF6285"/>
</dbReference>
<dbReference type="Pfam" id="PF19802">
    <property type="entry name" value="DUF6285"/>
    <property type="match status" value="1"/>
</dbReference>
<dbReference type="RefSeq" id="WP_004615448.1">
    <property type="nucleotide sequence ID" value="NZ_APMP01000001.1"/>
</dbReference>
<dbReference type="Proteomes" id="UP000013063">
    <property type="component" value="Unassembled WGS sequence"/>
</dbReference>
<organism evidence="2 3">
    <name type="scientific">Caulobacter vibrioides OR37</name>
    <dbReference type="NCBI Taxonomy" id="1292034"/>
    <lineage>
        <taxon>Bacteria</taxon>
        <taxon>Pseudomonadati</taxon>
        <taxon>Pseudomonadota</taxon>
        <taxon>Alphaproteobacteria</taxon>
        <taxon>Caulobacterales</taxon>
        <taxon>Caulobacteraceae</taxon>
        <taxon>Caulobacter</taxon>
    </lineage>
</organism>
<evidence type="ECO:0000259" key="1">
    <source>
        <dbReference type="Pfam" id="PF19802"/>
    </source>
</evidence>
<sequence length="123" mass="13140">MIRHPTAAELTTAVAAFDEETAAPGDARHAFLARVADNARAILEREARDGERIETEARARLEGLLAETGDFATLNANLCQALRTGRIAPLDPALLAHLRATAIAQIAIDQPTYGGLRALLENS</sequence>
<dbReference type="OrthoDB" id="8854461at2"/>
<dbReference type="eggNOG" id="ENOG5032UR4">
    <property type="taxonomic scope" value="Bacteria"/>
</dbReference>
<reference evidence="2 3" key="1">
    <citation type="journal article" date="2013" name="Genome Announc.">
        <title>Draft Genome Sequence for Caulobacter sp. Strain OR37, a Bacterium Tolerant to Heavy Metals.</title>
        <authorList>
            <person name="Utturkar S.M."/>
            <person name="Bollmann A."/>
            <person name="Brzoska R.M."/>
            <person name="Klingeman D.M."/>
            <person name="Epstein S.E."/>
            <person name="Palumbo A.V."/>
            <person name="Brown S.D."/>
        </authorList>
    </citation>
    <scope>NUCLEOTIDE SEQUENCE [LARGE SCALE GENOMIC DNA]</scope>
    <source>
        <strain evidence="2 3">OR37</strain>
    </source>
</reference>
<comment type="caution">
    <text evidence="2">The sequence shown here is derived from an EMBL/GenBank/DDBJ whole genome shotgun (WGS) entry which is preliminary data.</text>
</comment>
<dbReference type="STRING" id="1292034.OR37_00378"/>
<name>R0D682_CAUVI</name>
<keyword evidence="3" id="KW-1185">Reference proteome</keyword>
<accession>R0D682</accession>